<dbReference type="RefSeq" id="XP_013912467.1">
    <property type="nucleotide sequence ID" value="XM_014056992.1"/>
</dbReference>
<evidence type="ECO:0000256" key="12">
    <source>
        <dbReference type="ARBA" id="ARBA00023298"/>
    </source>
</evidence>
<evidence type="ECO:0000256" key="6">
    <source>
        <dbReference type="ARBA" id="ARBA00022537"/>
    </source>
</evidence>
<protein>
    <recommendedName>
        <fullName evidence="13">Vipericidin</fullName>
    </recommendedName>
</protein>
<dbReference type="GO" id="GO:0005615">
    <property type="term" value="C:extracellular space"/>
    <property type="evidence" value="ECO:0007669"/>
    <property type="project" value="TreeGrafter"/>
</dbReference>
<keyword evidence="9" id="KW-0044">Antibiotic</keyword>
<evidence type="ECO:0000256" key="1">
    <source>
        <dbReference type="ARBA" id="ARBA00004175"/>
    </source>
</evidence>
<feature type="signal peptide" evidence="15">
    <location>
        <begin position="1"/>
        <end position="24"/>
    </location>
</feature>
<evidence type="ECO:0000256" key="8">
    <source>
        <dbReference type="ARBA" id="ARBA00022729"/>
    </source>
</evidence>
<evidence type="ECO:0000313" key="17">
    <source>
        <dbReference type="RefSeq" id="XP_013912467.1"/>
    </source>
</evidence>
<proteinExistence type="inferred from homology"/>
<evidence type="ECO:0000256" key="2">
    <source>
        <dbReference type="ARBA" id="ARBA00004613"/>
    </source>
</evidence>
<evidence type="ECO:0000256" key="10">
    <source>
        <dbReference type="ARBA" id="ARBA00023136"/>
    </source>
</evidence>
<keyword evidence="4" id="KW-0964">Secreted</keyword>
<keyword evidence="11" id="KW-1015">Disulfide bond</keyword>
<dbReference type="KEGG" id="tsr:106541515"/>
<keyword evidence="7" id="KW-0165">Cleavage on pair of basic residues</keyword>
<feature type="compositionally biased region" description="Acidic residues" evidence="14">
    <location>
        <begin position="123"/>
        <end position="149"/>
    </location>
</feature>
<feature type="region of interest" description="Disordered" evidence="14">
    <location>
        <begin position="123"/>
        <end position="152"/>
    </location>
</feature>
<dbReference type="AlphaFoldDB" id="A0A6I9XF15"/>
<dbReference type="FunFam" id="3.10.450.10:FF:000034">
    <property type="entry name" value="Cathelicidin-related peptide Oh-Cath"/>
    <property type="match status" value="1"/>
</dbReference>
<evidence type="ECO:0000256" key="14">
    <source>
        <dbReference type="SAM" id="MobiDB-lite"/>
    </source>
</evidence>
<evidence type="ECO:0000313" key="16">
    <source>
        <dbReference type="Proteomes" id="UP000504617"/>
    </source>
</evidence>
<evidence type="ECO:0000256" key="5">
    <source>
        <dbReference type="ARBA" id="ARBA00022529"/>
    </source>
</evidence>
<keyword evidence="12" id="KW-1053">Target membrane</keyword>
<keyword evidence="8 15" id="KW-0732">Signal</keyword>
<evidence type="ECO:0000256" key="4">
    <source>
        <dbReference type="ARBA" id="ARBA00022525"/>
    </source>
</evidence>
<keyword evidence="10" id="KW-0472">Membrane</keyword>
<dbReference type="Proteomes" id="UP000504617">
    <property type="component" value="Unplaced"/>
</dbReference>
<dbReference type="GeneID" id="106541515"/>
<dbReference type="GO" id="GO:0042742">
    <property type="term" value="P:defense response to bacterium"/>
    <property type="evidence" value="ECO:0007669"/>
    <property type="project" value="UniProtKB-KW"/>
</dbReference>
<dbReference type="OrthoDB" id="9930485at2759"/>
<reference evidence="17" key="1">
    <citation type="submission" date="2025-08" db="UniProtKB">
        <authorList>
            <consortium name="RefSeq"/>
        </authorList>
    </citation>
    <scope>IDENTIFICATION</scope>
</reference>
<evidence type="ECO:0000256" key="7">
    <source>
        <dbReference type="ARBA" id="ARBA00022685"/>
    </source>
</evidence>
<gene>
    <name evidence="17" type="primary">LOC106541515</name>
</gene>
<name>A0A6I9XF15_9SAUR</name>
<dbReference type="InterPro" id="IPR046350">
    <property type="entry name" value="Cystatin_sf"/>
</dbReference>
<keyword evidence="6" id="KW-1052">Target cell membrane</keyword>
<evidence type="ECO:0000256" key="9">
    <source>
        <dbReference type="ARBA" id="ARBA00023022"/>
    </source>
</evidence>
<keyword evidence="5" id="KW-0929">Antimicrobial</keyword>
<keyword evidence="16" id="KW-1185">Reference proteome</keyword>
<sequence length="189" mass="21457">MEGCFWKALLVVGALAIGGTSTLAHKPLTYDEAVNLAVSTYNNKSGEGTLYRLLEAVPPPEWDPLSEGNQELNFTIKETVCKVGEELSLEECSFQEDGAVMECTAYFFFGEKPPLLVLTCEAVSEEEQQEEEEEGNEEEKEAGKEEDEKDQPRRVKRFKKFFKKIKKSVKKRVKKLFKKPRVIPISIPF</sequence>
<organism evidence="16 17">
    <name type="scientific">Thamnophis sirtalis</name>
    <dbReference type="NCBI Taxonomy" id="35019"/>
    <lineage>
        <taxon>Eukaryota</taxon>
        <taxon>Metazoa</taxon>
        <taxon>Chordata</taxon>
        <taxon>Craniata</taxon>
        <taxon>Vertebrata</taxon>
        <taxon>Euteleostomi</taxon>
        <taxon>Lepidosauria</taxon>
        <taxon>Squamata</taxon>
        <taxon>Bifurcata</taxon>
        <taxon>Unidentata</taxon>
        <taxon>Episquamata</taxon>
        <taxon>Toxicofera</taxon>
        <taxon>Serpentes</taxon>
        <taxon>Colubroidea</taxon>
        <taxon>Colubridae</taxon>
        <taxon>Natricinae</taxon>
        <taxon>Thamnophis</taxon>
    </lineage>
</organism>
<evidence type="ECO:0000256" key="11">
    <source>
        <dbReference type="ARBA" id="ARBA00023157"/>
    </source>
</evidence>
<comment type="similarity">
    <text evidence="3">Belongs to the cathelicidin family.</text>
</comment>
<dbReference type="InterPro" id="IPR001894">
    <property type="entry name" value="Cathelicidin-like"/>
</dbReference>
<evidence type="ECO:0000256" key="15">
    <source>
        <dbReference type="SAM" id="SignalP"/>
    </source>
</evidence>
<dbReference type="GO" id="GO:0044218">
    <property type="term" value="C:other organism cell membrane"/>
    <property type="evidence" value="ECO:0007669"/>
    <property type="project" value="UniProtKB-KW"/>
</dbReference>
<evidence type="ECO:0000256" key="13">
    <source>
        <dbReference type="ARBA" id="ARBA00030320"/>
    </source>
</evidence>
<dbReference type="SUPFAM" id="SSF54403">
    <property type="entry name" value="Cystatin/monellin"/>
    <property type="match status" value="1"/>
</dbReference>
<evidence type="ECO:0000256" key="3">
    <source>
        <dbReference type="ARBA" id="ARBA00005320"/>
    </source>
</evidence>
<dbReference type="PANTHER" id="PTHR10206:SF4">
    <property type="entry name" value="NEUTROPHILIC GRANULE PROTEIN"/>
    <property type="match status" value="1"/>
</dbReference>
<accession>A0A6I9XF15</accession>
<dbReference type="Pfam" id="PF00666">
    <property type="entry name" value="Cathelicidins"/>
    <property type="match status" value="1"/>
</dbReference>
<dbReference type="Gene3D" id="3.10.450.10">
    <property type="match status" value="1"/>
</dbReference>
<feature type="chain" id="PRO_5027057715" description="Vipericidin" evidence="15">
    <location>
        <begin position="25"/>
        <end position="189"/>
    </location>
</feature>
<dbReference type="PANTHER" id="PTHR10206">
    <property type="entry name" value="CATHELICIDIN"/>
    <property type="match status" value="1"/>
</dbReference>
<comment type="subcellular location">
    <subcellularLocation>
        <location evidence="2">Secreted</location>
    </subcellularLocation>
    <subcellularLocation>
        <location evidence="1">Target cell membrane</location>
    </subcellularLocation>
</comment>